<proteinExistence type="predicted"/>
<dbReference type="Proteomes" id="UP000663829">
    <property type="component" value="Unassembled WGS sequence"/>
</dbReference>
<evidence type="ECO:0000313" key="5">
    <source>
        <dbReference type="EMBL" id="CAF4174592.1"/>
    </source>
</evidence>
<protein>
    <submittedName>
        <fullName evidence="3">Uncharacterized protein</fullName>
    </submittedName>
</protein>
<dbReference type="AlphaFoldDB" id="A0A815FF94"/>
<dbReference type="Proteomes" id="UP000681722">
    <property type="component" value="Unassembled WGS sequence"/>
</dbReference>
<evidence type="ECO:0000313" key="3">
    <source>
        <dbReference type="EMBL" id="CAF1325338.1"/>
    </source>
</evidence>
<evidence type="ECO:0000313" key="2">
    <source>
        <dbReference type="EMBL" id="CAF1172272.1"/>
    </source>
</evidence>
<accession>A0A815FF94</accession>
<dbReference type="EMBL" id="CAJOBC010050007">
    <property type="protein sequence ID" value="CAF4174592.1"/>
    <property type="molecule type" value="Genomic_DNA"/>
</dbReference>
<evidence type="ECO:0000313" key="4">
    <source>
        <dbReference type="EMBL" id="CAF3983675.1"/>
    </source>
</evidence>
<name>A0A815FF94_9BILA</name>
<sequence>MIEVSSCHKRTFQFVLVLDEKKEQLRQLKAELTEYQANGNSQNYVHSDGENANSRCFSDDHSNDGRGSDTLKETKKGHYKTKSEIDEDDDEMDVQPPTPERKTHEPLIVRKRVTHDDDEDVLDLGIKDENDIKQSTPKKHLTSRPRPEEYKNKLYVFREDYCCMKTVNDPSSNQQIHNTHDEVILVFMNYENYEQYWILVSGSLIQQGRWKQGRG</sequence>
<organism evidence="3 6">
    <name type="scientific">Didymodactylos carnosus</name>
    <dbReference type="NCBI Taxonomy" id="1234261"/>
    <lineage>
        <taxon>Eukaryota</taxon>
        <taxon>Metazoa</taxon>
        <taxon>Spiralia</taxon>
        <taxon>Gnathifera</taxon>
        <taxon>Rotifera</taxon>
        <taxon>Eurotatoria</taxon>
        <taxon>Bdelloidea</taxon>
        <taxon>Philodinida</taxon>
        <taxon>Philodinidae</taxon>
        <taxon>Didymodactylos</taxon>
    </lineage>
</organism>
<dbReference type="EMBL" id="CAJNOK010012838">
    <property type="protein sequence ID" value="CAF1172272.1"/>
    <property type="molecule type" value="Genomic_DNA"/>
</dbReference>
<dbReference type="Proteomes" id="UP000677228">
    <property type="component" value="Unassembled WGS sequence"/>
</dbReference>
<feature type="region of interest" description="Disordered" evidence="1">
    <location>
        <begin position="39"/>
        <end position="106"/>
    </location>
</feature>
<feature type="compositionally biased region" description="Basic and acidic residues" evidence="1">
    <location>
        <begin position="57"/>
        <end position="84"/>
    </location>
</feature>
<reference evidence="3" key="1">
    <citation type="submission" date="2021-02" db="EMBL/GenBank/DDBJ databases">
        <authorList>
            <person name="Nowell W R."/>
        </authorList>
    </citation>
    <scope>NUCLEOTIDE SEQUENCE</scope>
</reference>
<dbReference type="EMBL" id="CAJNOQ010013617">
    <property type="protein sequence ID" value="CAF1325338.1"/>
    <property type="molecule type" value="Genomic_DNA"/>
</dbReference>
<evidence type="ECO:0000256" key="1">
    <source>
        <dbReference type="SAM" id="MobiDB-lite"/>
    </source>
</evidence>
<feature type="compositionally biased region" description="Polar residues" evidence="1">
    <location>
        <begin position="39"/>
        <end position="56"/>
    </location>
</feature>
<dbReference type="Proteomes" id="UP000682733">
    <property type="component" value="Unassembled WGS sequence"/>
</dbReference>
<gene>
    <name evidence="3" type="ORF">GPM918_LOCUS29675</name>
    <name evidence="2" type="ORF">OVA965_LOCUS22634</name>
    <name evidence="5" type="ORF">SRO942_LOCUS30263</name>
    <name evidence="4" type="ORF">TMI583_LOCUS23353</name>
</gene>
<comment type="caution">
    <text evidence="3">The sequence shown here is derived from an EMBL/GenBank/DDBJ whole genome shotgun (WGS) entry which is preliminary data.</text>
</comment>
<keyword evidence="6" id="KW-1185">Reference proteome</keyword>
<dbReference type="EMBL" id="CAJOBA010034366">
    <property type="protein sequence ID" value="CAF3983675.1"/>
    <property type="molecule type" value="Genomic_DNA"/>
</dbReference>
<evidence type="ECO:0000313" key="6">
    <source>
        <dbReference type="Proteomes" id="UP000663829"/>
    </source>
</evidence>